<evidence type="ECO:0000256" key="1">
    <source>
        <dbReference type="ARBA" id="ARBA00004651"/>
    </source>
</evidence>
<evidence type="ECO:0000256" key="7">
    <source>
        <dbReference type="ARBA" id="ARBA00022989"/>
    </source>
</evidence>
<keyword evidence="8 9" id="KW-0472">Membrane</keyword>
<comment type="subcellular location">
    <subcellularLocation>
        <location evidence="1 9">Cell membrane</location>
        <topology evidence="1 9">Multi-pass membrane protein</topology>
    </subcellularLocation>
</comment>
<evidence type="ECO:0000256" key="9">
    <source>
        <dbReference type="RuleBase" id="RU363032"/>
    </source>
</evidence>
<dbReference type="Proteomes" id="UP000886722">
    <property type="component" value="Unassembled WGS sequence"/>
</dbReference>
<comment type="caution">
    <text evidence="12">The sequence shown here is derived from an EMBL/GenBank/DDBJ whole genome shotgun (WGS) entry which is preliminary data.</text>
</comment>
<sequence length="302" mass="33389">MDLSLLQRRIFKDKAARWVMLVLTVLSLLLLIAIGIGLFFKSRLILSEHSLWELLSGSAWKPLSGEFGFLPFIVGTLFVTALSIAIALPISLLSAIFLTEYAGSWVKRIVFPIFDILAGIPSVVYGVWGTLIIVPWIADKLGPRFVDYTSGYTVLASGIVLGIMILPILVSLLIEIFTIVPQDYREASASLGATKWQTCSKVILRKAMPGIVAAVVLSISKAFGETIAVLMVCGNYAAIPRSLFDPCYPLPALIANNYGEMLSLPLYESALMFAAFILFFIILVFNIISRWILRNIERSYKM</sequence>
<keyword evidence="6 9" id="KW-0812">Transmembrane</keyword>
<dbReference type="PANTHER" id="PTHR30425">
    <property type="entry name" value="PHOSPHATE TRANSPORT SYSTEM PERMEASE PROTEIN PST"/>
    <property type="match status" value="1"/>
</dbReference>
<keyword evidence="5 10" id="KW-0592">Phosphate transport</keyword>
<dbReference type="InterPro" id="IPR035906">
    <property type="entry name" value="MetI-like_sf"/>
</dbReference>
<dbReference type="GO" id="GO:0006817">
    <property type="term" value="P:phosphate ion transport"/>
    <property type="evidence" value="ECO:0007669"/>
    <property type="project" value="UniProtKB-KW"/>
</dbReference>
<dbReference type="AlphaFoldDB" id="A0A9D1GEV4"/>
<feature type="transmembrane region" description="Helical" evidence="9">
    <location>
        <begin position="270"/>
        <end position="293"/>
    </location>
</feature>
<dbReference type="PROSITE" id="PS50928">
    <property type="entry name" value="ABC_TM1"/>
    <property type="match status" value="1"/>
</dbReference>
<dbReference type="InterPro" id="IPR051124">
    <property type="entry name" value="Phosphate_Transport_Permease"/>
</dbReference>
<dbReference type="GO" id="GO:0005315">
    <property type="term" value="F:phosphate transmembrane transporter activity"/>
    <property type="evidence" value="ECO:0007669"/>
    <property type="project" value="InterPro"/>
</dbReference>
<evidence type="ECO:0000313" key="13">
    <source>
        <dbReference type="Proteomes" id="UP000886722"/>
    </source>
</evidence>
<proteinExistence type="inferred from homology"/>
<reference evidence="12" key="1">
    <citation type="submission" date="2020-10" db="EMBL/GenBank/DDBJ databases">
        <authorList>
            <person name="Gilroy R."/>
        </authorList>
    </citation>
    <scope>NUCLEOTIDE SEQUENCE</scope>
    <source>
        <strain evidence="12">21143</strain>
    </source>
</reference>
<evidence type="ECO:0000259" key="11">
    <source>
        <dbReference type="PROSITE" id="PS50928"/>
    </source>
</evidence>
<protein>
    <recommendedName>
        <fullName evidence="10">Phosphate transport system permease protein</fullName>
    </recommendedName>
</protein>
<dbReference type="PANTHER" id="PTHR30425:SF1">
    <property type="entry name" value="PHOSPHATE TRANSPORT SYSTEM PERMEASE PROTEIN PSTC"/>
    <property type="match status" value="1"/>
</dbReference>
<feature type="transmembrane region" description="Helical" evidence="9">
    <location>
        <begin position="158"/>
        <end position="180"/>
    </location>
</feature>
<feature type="domain" description="ABC transmembrane type-1" evidence="11">
    <location>
        <begin position="73"/>
        <end position="289"/>
    </location>
</feature>
<evidence type="ECO:0000256" key="3">
    <source>
        <dbReference type="ARBA" id="ARBA00022448"/>
    </source>
</evidence>
<accession>A0A9D1GEV4</accession>
<feature type="transmembrane region" description="Helical" evidence="9">
    <location>
        <begin position="211"/>
        <end position="239"/>
    </location>
</feature>
<dbReference type="NCBIfam" id="TIGR02138">
    <property type="entry name" value="phosphate_pstC"/>
    <property type="match status" value="1"/>
</dbReference>
<dbReference type="InterPro" id="IPR000515">
    <property type="entry name" value="MetI-like"/>
</dbReference>
<dbReference type="InterPro" id="IPR011864">
    <property type="entry name" value="Phosphate_PstC"/>
</dbReference>
<evidence type="ECO:0000256" key="6">
    <source>
        <dbReference type="ARBA" id="ARBA00022692"/>
    </source>
</evidence>
<gene>
    <name evidence="12" type="primary">pstC</name>
    <name evidence="12" type="ORF">IAD06_06015</name>
</gene>
<dbReference type="CDD" id="cd06261">
    <property type="entry name" value="TM_PBP2"/>
    <property type="match status" value="1"/>
</dbReference>
<evidence type="ECO:0000256" key="10">
    <source>
        <dbReference type="RuleBase" id="RU363054"/>
    </source>
</evidence>
<organism evidence="12 13">
    <name type="scientific">Candidatus Caccoplasma intestinavium</name>
    <dbReference type="NCBI Taxonomy" id="2840716"/>
    <lineage>
        <taxon>Bacteria</taxon>
        <taxon>Pseudomonadati</taxon>
        <taxon>Bacteroidota</taxon>
        <taxon>Bacteroidia</taxon>
        <taxon>Bacteroidales</taxon>
        <taxon>Bacteroidaceae</taxon>
        <taxon>Bacteroidaceae incertae sedis</taxon>
        <taxon>Candidatus Caccoplasma</taxon>
    </lineage>
</organism>
<evidence type="ECO:0000313" key="12">
    <source>
        <dbReference type="EMBL" id="HIT39576.1"/>
    </source>
</evidence>
<feature type="transmembrane region" description="Helical" evidence="9">
    <location>
        <begin position="110"/>
        <end position="138"/>
    </location>
</feature>
<keyword evidence="3 9" id="KW-0813">Transport</keyword>
<dbReference type="Gene3D" id="1.10.3720.10">
    <property type="entry name" value="MetI-like"/>
    <property type="match status" value="1"/>
</dbReference>
<comment type="similarity">
    <text evidence="2 10">Belongs to the binding-protein-dependent transport system permease family. CysTW subfamily.</text>
</comment>
<feature type="transmembrane region" description="Helical" evidence="9">
    <location>
        <begin position="69"/>
        <end position="98"/>
    </location>
</feature>
<name>A0A9D1GEV4_9BACT</name>
<dbReference type="SUPFAM" id="SSF161098">
    <property type="entry name" value="MetI-like"/>
    <property type="match status" value="1"/>
</dbReference>
<reference evidence="12" key="2">
    <citation type="journal article" date="2021" name="PeerJ">
        <title>Extensive microbial diversity within the chicken gut microbiome revealed by metagenomics and culture.</title>
        <authorList>
            <person name="Gilroy R."/>
            <person name="Ravi A."/>
            <person name="Getino M."/>
            <person name="Pursley I."/>
            <person name="Horton D.L."/>
            <person name="Alikhan N.F."/>
            <person name="Baker D."/>
            <person name="Gharbi K."/>
            <person name="Hall N."/>
            <person name="Watson M."/>
            <person name="Adriaenssens E.M."/>
            <person name="Foster-Nyarko E."/>
            <person name="Jarju S."/>
            <person name="Secka A."/>
            <person name="Antonio M."/>
            <person name="Oren A."/>
            <person name="Chaudhuri R.R."/>
            <person name="La Ragione R."/>
            <person name="Hildebrand F."/>
            <person name="Pallen M.J."/>
        </authorList>
    </citation>
    <scope>NUCLEOTIDE SEQUENCE</scope>
    <source>
        <strain evidence="12">21143</strain>
    </source>
</reference>
<evidence type="ECO:0000256" key="2">
    <source>
        <dbReference type="ARBA" id="ARBA00007069"/>
    </source>
</evidence>
<keyword evidence="4 10" id="KW-1003">Cell membrane</keyword>
<evidence type="ECO:0000256" key="5">
    <source>
        <dbReference type="ARBA" id="ARBA00022592"/>
    </source>
</evidence>
<evidence type="ECO:0000256" key="8">
    <source>
        <dbReference type="ARBA" id="ARBA00023136"/>
    </source>
</evidence>
<dbReference type="Pfam" id="PF00528">
    <property type="entry name" value="BPD_transp_1"/>
    <property type="match status" value="1"/>
</dbReference>
<feature type="transmembrane region" description="Helical" evidence="9">
    <location>
        <begin position="18"/>
        <end position="40"/>
    </location>
</feature>
<evidence type="ECO:0000256" key="4">
    <source>
        <dbReference type="ARBA" id="ARBA00022475"/>
    </source>
</evidence>
<dbReference type="GO" id="GO:0005886">
    <property type="term" value="C:plasma membrane"/>
    <property type="evidence" value="ECO:0007669"/>
    <property type="project" value="UniProtKB-SubCell"/>
</dbReference>
<dbReference type="EMBL" id="DVKT01000045">
    <property type="protein sequence ID" value="HIT39576.1"/>
    <property type="molecule type" value="Genomic_DNA"/>
</dbReference>
<keyword evidence="7 9" id="KW-1133">Transmembrane helix</keyword>
<comment type="function">
    <text evidence="10">Part of the binding-protein-dependent transport system for phosphate; probably responsible for the translocation of the substrate across the membrane.</text>
</comment>